<evidence type="ECO:0000313" key="1">
    <source>
        <dbReference type="EMBL" id="KAJ0178244.1"/>
    </source>
</evidence>
<keyword evidence="2" id="KW-1185">Reference proteome</keyword>
<accession>A0ACC1D2S4</accession>
<dbReference type="Proteomes" id="UP000824533">
    <property type="component" value="Linkage Group LG10"/>
</dbReference>
<proteinExistence type="predicted"/>
<gene>
    <name evidence="1" type="ORF">K1T71_006067</name>
</gene>
<evidence type="ECO:0000313" key="2">
    <source>
        <dbReference type="Proteomes" id="UP000824533"/>
    </source>
</evidence>
<organism evidence="1 2">
    <name type="scientific">Dendrolimus kikuchii</name>
    <dbReference type="NCBI Taxonomy" id="765133"/>
    <lineage>
        <taxon>Eukaryota</taxon>
        <taxon>Metazoa</taxon>
        <taxon>Ecdysozoa</taxon>
        <taxon>Arthropoda</taxon>
        <taxon>Hexapoda</taxon>
        <taxon>Insecta</taxon>
        <taxon>Pterygota</taxon>
        <taxon>Neoptera</taxon>
        <taxon>Endopterygota</taxon>
        <taxon>Lepidoptera</taxon>
        <taxon>Glossata</taxon>
        <taxon>Ditrysia</taxon>
        <taxon>Bombycoidea</taxon>
        <taxon>Lasiocampidae</taxon>
        <taxon>Dendrolimus</taxon>
    </lineage>
</organism>
<sequence length="947" mass="107769">MTLQLLRVIRNSFTIPVEGRSIFRRHRSFIRSEYRYSEWGLRRARGAHISAVGARVYSVTRSLRYFSIACPNFTIVKEKVTMPESKSFQRLPKHVIPKHYNLELIPNLEKFTFKGKTAVKVSIANPTKEIVLNSLDLDLTQVKLVYNDGGSESSILPKEVRLSTAEETATIVFEKPLTEGEAILHCDFTGEINDKMKGLYRSKYLTPAGEERFAAVTQFEATDARRCFPCWDEPAIKATFDITLQVPSDKVALSNMPVKEETSIGNNKIVHFDTTPIMSTYLVAVVVGEYDFVEKKSRDGVLVRVYTPVGKSKQGLFALEVAARVLPYYKEYFDIAYPLPKIDLIAIADFSAGAMENWGLVTYRETCLLVDEEHTSAVRRQWIALVVGHELAHQWFGNLVTMEWWTHLWLNEGYASFVEFLCVNHLFPEYDIWTQFVTENYIRALELDCLENSHPIEVPVGHPSEIDEIFDDISYNKGASVIRMLHRYIGDDDFRKGMNIYLTRHQYKNTFTEDLWAALEEASNKPVGAVMSTWTKQMGFPMVEVSSEQKGSDRVLTLTQQKFCANGSKGDDTLWMVPITISTQEQPSKVALSTVLEKETQEVVLKNVGEGSWVKLNPGTVGYYRTRYPPAMLAQLVPAIRDGSLPPLDRLGLLDDCFALVQAGHTHTAESLKIMEAFTDEVNFTVWSSISNCMSKMNAVFSHTPLDKPLKNYGRKLFSNIAKRLGWDAEEKESHLDTLLRSLVLNRMISFEDPDTIKEAKSRFERHLSGECPLPADLRSACYRAVLADADAATFERFLRLYRAADLHEEKDRISRALGAVRDPALLHRVLNFAISEEVRAQDTVFVIVSVAVSKNGRDLAWQFFKDHWQEFMDRYQGGFLLARLVKSTTENFSSEECAQEIEEFFSTHHSPGTERSVQQALETVRLNAAWLRRDLASASAYLQPYH</sequence>
<protein>
    <submittedName>
        <fullName evidence="1">Uncharacterized protein</fullName>
    </submittedName>
</protein>
<comment type="caution">
    <text evidence="1">The sequence shown here is derived from an EMBL/GenBank/DDBJ whole genome shotgun (WGS) entry which is preliminary data.</text>
</comment>
<reference evidence="1 2" key="1">
    <citation type="journal article" date="2021" name="Front. Genet.">
        <title>Chromosome-Level Genome Assembly Reveals Significant Gene Expansion in the Toll and IMD Signaling Pathways of Dendrolimus kikuchii.</title>
        <authorList>
            <person name="Zhou J."/>
            <person name="Wu P."/>
            <person name="Xiong Z."/>
            <person name="Liu N."/>
            <person name="Zhao N."/>
            <person name="Ji M."/>
            <person name="Qiu Y."/>
            <person name="Yang B."/>
        </authorList>
    </citation>
    <scope>NUCLEOTIDE SEQUENCE [LARGE SCALE GENOMIC DNA]</scope>
    <source>
        <strain evidence="1">Ann1</strain>
    </source>
</reference>
<name>A0ACC1D2S4_9NEOP</name>
<dbReference type="EMBL" id="CM034396">
    <property type="protein sequence ID" value="KAJ0178244.1"/>
    <property type="molecule type" value="Genomic_DNA"/>
</dbReference>